<keyword evidence="5 8" id="KW-0479">Metal-binding</keyword>
<keyword evidence="3" id="KW-0813">Transport</keyword>
<dbReference type="EMBL" id="CAXAMM010014936">
    <property type="protein sequence ID" value="CAK9035090.1"/>
    <property type="molecule type" value="Genomic_DNA"/>
</dbReference>
<comment type="subcellular location">
    <subcellularLocation>
        <location evidence="1">Mitochondrion intermembrane space</location>
    </subcellularLocation>
</comment>
<evidence type="ECO:0000256" key="3">
    <source>
        <dbReference type="ARBA" id="ARBA00022448"/>
    </source>
</evidence>
<evidence type="ECO:0000256" key="1">
    <source>
        <dbReference type="ARBA" id="ARBA00004569"/>
    </source>
</evidence>
<keyword evidence="11" id="KW-1185">Reference proteome</keyword>
<dbReference type="Pfam" id="PF00034">
    <property type="entry name" value="Cytochrom_C"/>
    <property type="match status" value="1"/>
</dbReference>
<evidence type="ECO:0000256" key="7">
    <source>
        <dbReference type="ARBA" id="ARBA00023004"/>
    </source>
</evidence>
<evidence type="ECO:0000259" key="9">
    <source>
        <dbReference type="PROSITE" id="PS51007"/>
    </source>
</evidence>
<accession>A0ABP0L9S2</accession>
<keyword evidence="7 8" id="KW-0408">Iron</keyword>
<dbReference type="Gene3D" id="1.10.760.10">
    <property type="entry name" value="Cytochrome c-like domain"/>
    <property type="match status" value="1"/>
</dbReference>
<dbReference type="InterPro" id="IPR009056">
    <property type="entry name" value="Cyt_c-like_dom"/>
</dbReference>
<dbReference type="InterPro" id="IPR002327">
    <property type="entry name" value="Cyt_c_1A/1B"/>
</dbReference>
<evidence type="ECO:0000256" key="2">
    <source>
        <dbReference type="ARBA" id="ARBA00006488"/>
    </source>
</evidence>
<comment type="similarity">
    <text evidence="2">Belongs to the cytochrome c family.</text>
</comment>
<dbReference type="Proteomes" id="UP001642464">
    <property type="component" value="Unassembled WGS sequence"/>
</dbReference>
<evidence type="ECO:0000256" key="4">
    <source>
        <dbReference type="ARBA" id="ARBA00022617"/>
    </source>
</evidence>
<comment type="caution">
    <text evidence="10">The sequence shown here is derived from an EMBL/GenBank/DDBJ whole genome shotgun (WGS) entry which is preliminary data.</text>
</comment>
<proteinExistence type="inferred from homology"/>
<dbReference type="SUPFAM" id="SSF46626">
    <property type="entry name" value="Cytochrome c"/>
    <property type="match status" value="1"/>
</dbReference>
<dbReference type="PANTHER" id="PTHR11961">
    <property type="entry name" value="CYTOCHROME C"/>
    <property type="match status" value="1"/>
</dbReference>
<evidence type="ECO:0000256" key="6">
    <source>
        <dbReference type="ARBA" id="ARBA00022982"/>
    </source>
</evidence>
<evidence type="ECO:0000256" key="5">
    <source>
        <dbReference type="ARBA" id="ARBA00022723"/>
    </source>
</evidence>
<dbReference type="InterPro" id="IPR036909">
    <property type="entry name" value="Cyt_c-like_dom_sf"/>
</dbReference>
<protein>
    <recommendedName>
        <fullName evidence="9">Cytochrome c domain-containing protein</fullName>
    </recommendedName>
</protein>
<feature type="domain" description="Cytochrome c" evidence="9">
    <location>
        <begin position="21"/>
        <end position="130"/>
    </location>
</feature>
<organism evidence="10 11">
    <name type="scientific">Durusdinium trenchii</name>
    <dbReference type="NCBI Taxonomy" id="1381693"/>
    <lineage>
        <taxon>Eukaryota</taxon>
        <taxon>Sar</taxon>
        <taxon>Alveolata</taxon>
        <taxon>Dinophyceae</taxon>
        <taxon>Suessiales</taxon>
        <taxon>Symbiodiniaceae</taxon>
        <taxon>Durusdinium</taxon>
    </lineage>
</organism>
<keyword evidence="6" id="KW-0249">Electron transport</keyword>
<sequence>MPAAKPFDDIDVSDDFVLPEGNVVRGQLLFKKHCAQCHTIRRDGTNPYGTLAGPNLYGVMGRTAAMNQRSGWAKYSTKLESSGILWTERNMMAFLKNPKAFAGGVINMNFRGIDSWQDRVDLIHYLQRAGHESWMVQDGTPHTQKQWWTRGVSGPTKNYWEVNASSKQLKPWEHAWRGVSKKVQEKKQLLWDSLGITSSEGVQNAVEMVEDTDVSTWKRVQKVESGTMGASMKRSYNWPPPQVIQAGPQRQVPPASPLPSSLAENEAVLTLNVTACEERRASPDGIRVPSGMTVYTNATASLAPQPPSTLQMRTATVTRADGGTVTPGGGCTLFESNLDQAFFLWLQSGKIIYSSYHFARSDLLYRLTEDGQSPIESHWPDRSGIEAAFALRSCMPQLPPSHWIVHSFPGLPLIVTLSCASHPVWRGIFGFFESP</sequence>
<reference evidence="10 11" key="1">
    <citation type="submission" date="2024-02" db="EMBL/GenBank/DDBJ databases">
        <authorList>
            <person name="Chen Y."/>
            <person name="Shah S."/>
            <person name="Dougan E. K."/>
            <person name="Thang M."/>
            <person name="Chan C."/>
        </authorList>
    </citation>
    <scope>NUCLEOTIDE SEQUENCE [LARGE SCALE GENOMIC DNA]</scope>
</reference>
<keyword evidence="4 8" id="KW-0349">Heme</keyword>
<evidence type="ECO:0000313" key="11">
    <source>
        <dbReference type="Proteomes" id="UP001642464"/>
    </source>
</evidence>
<name>A0ABP0L9S2_9DINO</name>
<gene>
    <name evidence="10" type="ORF">SCF082_LOCUS21133</name>
</gene>
<evidence type="ECO:0000256" key="8">
    <source>
        <dbReference type="PROSITE-ProRule" id="PRU00433"/>
    </source>
</evidence>
<evidence type="ECO:0000313" key="10">
    <source>
        <dbReference type="EMBL" id="CAK9035090.1"/>
    </source>
</evidence>
<dbReference type="PROSITE" id="PS51007">
    <property type="entry name" value="CYTC"/>
    <property type="match status" value="1"/>
</dbReference>